<evidence type="ECO:0000313" key="2">
    <source>
        <dbReference type="Proteomes" id="UP000194360"/>
    </source>
</evidence>
<dbReference type="OrthoDB" id="3579426at2"/>
<keyword evidence="2" id="KW-1185">Reference proteome</keyword>
<organism evidence="1 2">
    <name type="scientific">Pseudonocardia autotrophica</name>
    <name type="common">Amycolata autotrophica</name>
    <name type="synonym">Nocardia autotrophica</name>
    <dbReference type="NCBI Taxonomy" id="2074"/>
    <lineage>
        <taxon>Bacteria</taxon>
        <taxon>Bacillati</taxon>
        <taxon>Actinomycetota</taxon>
        <taxon>Actinomycetes</taxon>
        <taxon>Pseudonocardiales</taxon>
        <taxon>Pseudonocardiaceae</taxon>
        <taxon>Pseudonocardia</taxon>
    </lineage>
</organism>
<gene>
    <name evidence="1" type="ORF">BG845_01911</name>
</gene>
<dbReference type="AlphaFoldDB" id="A0A1Y2N1U3"/>
<proteinExistence type="predicted"/>
<accession>A0A1Y2N1U3</accession>
<protein>
    <submittedName>
        <fullName evidence="1">Uncharacterized protein</fullName>
    </submittedName>
</protein>
<name>A0A1Y2N1U3_PSEAH</name>
<dbReference type="RefSeq" id="WP_085912205.1">
    <property type="nucleotide sequence ID" value="NZ_AP018920.1"/>
</dbReference>
<dbReference type="Proteomes" id="UP000194360">
    <property type="component" value="Unassembled WGS sequence"/>
</dbReference>
<dbReference type="EMBL" id="MIGB01000008">
    <property type="protein sequence ID" value="OSY41420.1"/>
    <property type="molecule type" value="Genomic_DNA"/>
</dbReference>
<reference evidence="1 2" key="1">
    <citation type="submission" date="2016-09" db="EMBL/GenBank/DDBJ databases">
        <title>Pseudonocardia autotrophica DSM535, a candidate organism with high potential of specific P450 cytochromes.</title>
        <authorList>
            <person name="Grumaz C."/>
            <person name="Vainshtein Y."/>
            <person name="Kirstahler P."/>
            <person name="Sohn K."/>
        </authorList>
    </citation>
    <scope>NUCLEOTIDE SEQUENCE [LARGE SCALE GENOMIC DNA]</scope>
    <source>
        <strain evidence="1 2">DSM 535</strain>
    </source>
</reference>
<sequence>MDEDRAVALVAAFAALAGREIADAEARATVAHSRALSPGAANAIWGRLRQAPGTVSLRDYLAMTLRFVEQEPPTR</sequence>
<evidence type="ECO:0000313" key="1">
    <source>
        <dbReference type="EMBL" id="OSY41420.1"/>
    </source>
</evidence>
<comment type="caution">
    <text evidence="1">The sequence shown here is derived from an EMBL/GenBank/DDBJ whole genome shotgun (WGS) entry which is preliminary data.</text>
</comment>